<accession>A0A7R9MHG8</accession>
<dbReference type="Proteomes" id="UP000728032">
    <property type="component" value="Unassembled WGS sequence"/>
</dbReference>
<dbReference type="OrthoDB" id="6417311at2759"/>
<name>A0A7R9MHG8_9ACAR</name>
<reference evidence="1" key="1">
    <citation type="submission" date="2020-11" db="EMBL/GenBank/DDBJ databases">
        <authorList>
            <person name="Tran Van P."/>
        </authorList>
    </citation>
    <scope>NUCLEOTIDE SEQUENCE</scope>
</reference>
<organism evidence="1">
    <name type="scientific">Oppiella nova</name>
    <dbReference type="NCBI Taxonomy" id="334625"/>
    <lineage>
        <taxon>Eukaryota</taxon>
        <taxon>Metazoa</taxon>
        <taxon>Ecdysozoa</taxon>
        <taxon>Arthropoda</taxon>
        <taxon>Chelicerata</taxon>
        <taxon>Arachnida</taxon>
        <taxon>Acari</taxon>
        <taxon>Acariformes</taxon>
        <taxon>Sarcoptiformes</taxon>
        <taxon>Oribatida</taxon>
        <taxon>Brachypylina</taxon>
        <taxon>Oppioidea</taxon>
        <taxon>Oppiidae</taxon>
        <taxon>Oppiella</taxon>
    </lineage>
</organism>
<dbReference type="AlphaFoldDB" id="A0A7R9MHG8"/>
<protein>
    <submittedName>
        <fullName evidence="1">Uncharacterized protein</fullName>
    </submittedName>
</protein>
<keyword evidence="2" id="KW-1185">Reference proteome</keyword>
<sequence length="34" mass="3666">MNANVVDIGAKASGGWTQSNGARLEFRPKYAVTR</sequence>
<evidence type="ECO:0000313" key="2">
    <source>
        <dbReference type="Proteomes" id="UP000728032"/>
    </source>
</evidence>
<dbReference type="EMBL" id="CAJPVJ010019942">
    <property type="protein sequence ID" value="CAG2177470.1"/>
    <property type="molecule type" value="Genomic_DNA"/>
</dbReference>
<feature type="non-terminal residue" evidence="1">
    <location>
        <position position="1"/>
    </location>
</feature>
<proteinExistence type="predicted"/>
<evidence type="ECO:0000313" key="1">
    <source>
        <dbReference type="EMBL" id="CAD7660332.1"/>
    </source>
</evidence>
<dbReference type="EMBL" id="OC934767">
    <property type="protein sequence ID" value="CAD7660332.1"/>
    <property type="molecule type" value="Genomic_DNA"/>
</dbReference>
<gene>
    <name evidence="1" type="ORF">ONB1V03_LOCUS16902</name>
</gene>